<evidence type="ECO:0000256" key="3">
    <source>
        <dbReference type="PROSITE-ProRule" id="PRU00169"/>
    </source>
</evidence>
<organism evidence="5 6">
    <name type="scientific">Candidatus Acidulodesulfobacterium ferriphilum</name>
    <dbReference type="NCBI Taxonomy" id="2597223"/>
    <lineage>
        <taxon>Bacteria</taxon>
        <taxon>Deltaproteobacteria</taxon>
        <taxon>Candidatus Acidulodesulfobacterales</taxon>
        <taxon>Candidatus Acidulodesulfobacterium</taxon>
    </lineage>
</organism>
<gene>
    <name evidence="5" type="ORF">EVJ47_05150</name>
</gene>
<accession>A0A519BBA1</accession>
<dbReference type="Gene3D" id="3.40.50.2300">
    <property type="match status" value="1"/>
</dbReference>
<dbReference type="PANTHER" id="PTHR45339:SF1">
    <property type="entry name" value="HYBRID SIGNAL TRANSDUCTION HISTIDINE KINASE J"/>
    <property type="match status" value="1"/>
</dbReference>
<feature type="modified residue" description="4-aspartylphosphate" evidence="3">
    <location>
        <position position="61"/>
    </location>
</feature>
<dbReference type="GO" id="GO:0000160">
    <property type="term" value="P:phosphorelay signal transduction system"/>
    <property type="evidence" value="ECO:0007669"/>
    <property type="project" value="UniProtKB-KW"/>
</dbReference>
<reference evidence="5 6" key="1">
    <citation type="submission" date="2019-01" db="EMBL/GenBank/DDBJ databases">
        <title>Insights into ecological role of a new deltaproteobacterial order Candidatus Sinidesulfobacterales (Sva0485) by metagenomics and metatranscriptomics.</title>
        <authorList>
            <person name="Tan S."/>
            <person name="Liu J."/>
            <person name="Fang Y."/>
            <person name="Hedlund B.P."/>
            <person name="Lian Z.H."/>
            <person name="Huang L.Y."/>
            <person name="Li J.T."/>
            <person name="Huang L.N."/>
            <person name="Li W.J."/>
            <person name="Jiang H.C."/>
            <person name="Dong H.L."/>
            <person name="Shu W.S."/>
        </authorList>
    </citation>
    <scope>NUCLEOTIDE SEQUENCE [LARGE SCALE GENOMIC DNA]</scope>
    <source>
        <strain evidence="5">AP3</strain>
    </source>
</reference>
<dbReference type="InterPro" id="IPR001789">
    <property type="entry name" value="Sig_transdc_resp-reg_receiver"/>
</dbReference>
<evidence type="ECO:0000259" key="4">
    <source>
        <dbReference type="PROSITE" id="PS50110"/>
    </source>
</evidence>
<dbReference type="Proteomes" id="UP000320813">
    <property type="component" value="Unassembled WGS sequence"/>
</dbReference>
<evidence type="ECO:0000256" key="2">
    <source>
        <dbReference type="ARBA" id="ARBA00023012"/>
    </source>
</evidence>
<evidence type="ECO:0000256" key="1">
    <source>
        <dbReference type="ARBA" id="ARBA00022553"/>
    </source>
</evidence>
<keyword evidence="1 3" id="KW-0597">Phosphoprotein</keyword>
<dbReference type="AlphaFoldDB" id="A0A519BBA1"/>
<proteinExistence type="predicted"/>
<keyword evidence="2" id="KW-0902">Two-component regulatory system</keyword>
<dbReference type="PANTHER" id="PTHR45339">
    <property type="entry name" value="HYBRID SIGNAL TRANSDUCTION HISTIDINE KINASE J"/>
    <property type="match status" value="1"/>
</dbReference>
<evidence type="ECO:0000313" key="6">
    <source>
        <dbReference type="Proteomes" id="UP000320813"/>
    </source>
</evidence>
<protein>
    <submittedName>
        <fullName evidence="5">Response regulator</fullName>
    </submittedName>
</protein>
<dbReference type="Pfam" id="PF00072">
    <property type="entry name" value="Response_reg"/>
    <property type="match status" value="1"/>
</dbReference>
<dbReference type="SMART" id="SM00448">
    <property type="entry name" value="REC"/>
    <property type="match status" value="1"/>
</dbReference>
<name>A0A519BBA1_9DELT</name>
<dbReference type="EMBL" id="SGBD01000002">
    <property type="protein sequence ID" value="RZD14559.1"/>
    <property type="molecule type" value="Genomic_DNA"/>
</dbReference>
<sequence length="129" mass="14432">MASKNNRQRNKILIVEDNRINMDLLIALLEPFNFNIITALDGYEAIKKADENPGLSLILLDIGLPGIDGIEVFKRLKCTDAAKNVPVIAVTAHAMAGNREHLLSLGFNDFVEKPIDKNILYEKIRGYIK</sequence>
<evidence type="ECO:0000313" key="5">
    <source>
        <dbReference type="EMBL" id="RZD14559.1"/>
    </source>
</evidence>
<dbReference type="PROSITE" id="PS50110">
    <property type="entry name" value="RESPONSE_REGULATORY"/>
    <property type="match status" value="1"/>
</dbReference>
<comment type="caution">
    <text evidence="5">The sequence shown here is derived from an EMBL/GenBank/DDBJ whole genome shotgun (WGS) entry which is preliminary data.</text>
</comment>
<feature type="domain" description="Response regulatory" evidence="4">
    <location>
        <begin position="11"/>
        <end position="128"/>
    </location>
</feature>
<dbReference type="InterPro" id="IPR011006">
    <property type="entry name" value="CheY-like_superfamily"/>
</dbReference>
<dbReference type="SUPFAM" id="SSF52172">
    <property type="entry name" value="CheY-like"/>
    <property type="match status" value="1"/>
</dbReference>